<evidence type="ECO:0000256" key="6">
    <source>
        <dbReference type="SAM" id="Phobius"/>
    </source>
</evidence>
<keyword evidence="3 6" id="KW-0812">Transmembrane</keyword>
<comment type="subcellular location">
    <subcellularLocation>
        <location evidence="1">Cell membrane</location>
        <topology evidence="1">Multi-pass membrane protein</topology>
    </subcellularLocation>
</comment>
<feature type="transmembrane region" description="Helical" evidence="6">
    <location>
        <begin position="217"/>
        <end position="238"/>
    </location>
</feature>
<proteinExistence type="predicted"/>
<organism evidence="7">
    <name type="scientific">marine metagenome</name>
    <dbReference type="NCBI Taxonomy" id="408172"/>
    <lineage>
        <taxon>unclassified sequences</taxon>
        <taxon>metagenomes</taxon>
        <taxon>ecological metagenomes</taxon>
    </lineage>
</organism>
<dbReference type="NCBIfam" id="TIGR00374">
    <property type="entry name" value="flippase-like domain"/>
    <property type="match status" value="1"/>
</dbReference>
<gene>
    <name evidence="7" type="ORF">METZ01_LOCUS92311</name>
</gene>
<feature type="transmembrane region" description="Helical" evidence="6">
    <location>
        <begin position="48"/>
        <end position="71"/>
    </location>
</feature>
<evidence type="ECO:0000256" key="2">
    <source>
        <dbReference type="ARBA" id="ARBA00022475"/>
    </source>
</evidence>
<sequence>MGEDFDGLIHQIKQVKISGITLGCFLLVTSCIVRAYRWKLIMDPVEKIPLHDVFSATMVGYFGNGILAFRLGELLRAYSVTSGRHMSATQAFGTVIMERILDLLMVLLVFVLLIPWFPFEHEGIRLAVYIFSGITFAIILGIFLSWKFNLMEKIGEVAILQKGIGQKLFQALNKIFDGIVLIKNTDHAVGIVLSSILLWGFYYAVTFIILGACDLNLGIIGTGIILVLGSIVIGIPALPGSAGTYDAGIKFSLMVVFGIASEKALTYAIVSHAVSYFPLVIIGMIYFMEGSVRIKDVKKEPITV</sequence>
<evidence type="ECO:0000256" key="1">
    <source>
        <dbReference type="ARBA" id="ARBA00004651"/>
    </source>
</evidence>
<evidence type="ECO:0000256" key="3">
    <source>
        <dbReference type="ARBA" id="ARBA00022692"/>
    </source>
</evidence>
<feature type="transmembrane region" description="Helical" evidence="6">
    <location>
        <begin position="126"/>
        <end position="146"/>
    </location>
</feature>
<reference evidence="7" key="1">
    <citation type="submission" date="2018-05" db="EMBL/GenBank/DDBJ databases">
        <authorList>
            <person name="Lanie J.A."/>
            <person name="Ng W.-L."/>
            <person name="Kazmierczak K.M."/>
            <person name="Andrzejewski T.M."/>
            <person name="Davidsen T.M."/>
            <person name="Wayne K.J."/>
            <person name="Tettelin H."/>
            <person name="Glass J.I."/>
            <person name="Rusch D."/>
            <person name="Podicherti R."/>
            <person name="Tsui H.-C.T."/>
            <person name="Winkler M.E."/>
        </authorList>
    </citation>
    <scope>NUCLEOTIDE SEQUENCE</scope>
</reference>
<feature type="transmembrane region" description="Helical" evidence="6">
    <location>
        <begin position="91"/>
        <end position="114"/>
    </location>
</feature>
<dbReference type="AlphaFoldDB" id="A0A381VIH5"/>
<feature type="transmembrane region" description="Helical" evidence="6">
    <location>
        <begin position="188"/>
        <end position="210"/>
    </location>
</feature>
<feature type="transmembrane region" description="Helical" evidence="6">
    <location>
        <begin position="264"/>
        <end position="288"/>
    </location>
</feature>
<feature type="transmembrane region" description="Helical" evidence="6">
    <location>
        <begin position="17"/>
        <end position="36"/>
    </location>
</feature>
<name>A0A381VIH5_9ZZZZ</name>
<dbReference type="EMBL" id="UINC01008777">
    <property type="protein sequence ID" value="SVA39457.1"/>
    <property type="molecule type" value="Genomic_DNA"/>
</dbReference>
<dbReference type="PANTHER" id="PTHR39087:SF2">
    <property type="entry name" value="UPF0104 MEMBRANE PROTEIN MJ1595"/>
    <property type="match status" value="1"/>
</dbReference>
<keyword evidence="4 6" id="KW-1133">Transmembrane helix</keyword>
<keyword evidence="5 6" id="KW-0472">Membrane</keyword>
<dbReference type="GO" id="GO:0005886">
    <property type="term" value="C:plasma membrane"/>
    <property type="evidence" value="ECO:0007669"/>
    <property type="project" value="UniProtKB-SubCell"/>
</dbReference>
<evidence type="ECO:0008006" key="8">
    <source>
        <dbReference type="Google" id="ProtNLM"/>
    </source>
</evidence>
<dbReference type="Pfam" id="PF03706">
    <property type="entry name" value="LPG_synthase_TM"/>
    <property type="match status" value="1"/>
</dbReference>
<dbReference type="InterPro" id="IPR022791">
    <property type="entry name" value="L-PG_synthase/AglD"/>
</dbReference>
<protein>
    <recommendedName>
        <fullName evidence="8">Flippase-like domain-containing protein</fullName>
    </recommendedName>
</protein>
<accession>A0A381VIH5</accession>
<evidence type="ECO:0000256" key="5">
    <source>
        <dbReference type="ARBA" id="ARBA00023136"/>
    </source>
</evidence>
<evidence type="ECO:0000313" key="7">
    <source>
        <dbReference type="EMBL" id="SVA39457.1"/>
    </source>
</evidence>
<keyword evidence="2" id="KW-1003">Cell membrane</keyword>
<evidence type="ECO:0000256" key="4">
    <source>
        <dbReference type="ARBA" id="ARBA00022989"/>
    </source>
</evidence>
<dbReference type="PANTHER" id="PTHR39087">
    <property type="entry name" value="UPF0104 MEMBRANE PROTEIN MJ1595"/>
    <property type="match status" value="1"/>
</dbReference>